<evidence type="ECO:0000313" key="8">
    <source>
        <dbReference type="EMBL" id="VAI76963.1"/>
    </source>
</evidence>
<dbReference type="Pfam" id="PF00249">
    <property type="entry name" value="Myb_DNA-binding"/>
    <property type="match status" value="1"/>
</dbReference>
<name>A0A9R0ZFE1_TRITD</name>
<dbReference type="PANTHER" id="PTHR31312:SF3">
    <property type="entry name" value="TRANSCRIPTION FACTOR GLK1-RELATED"/>
    <property type="match status" value="1"/>
</dbReference>
<gene>
    <name evidence="8" type="ORF">TRITD_7Av1G181650</name>
</gene>
<feature type="domain" description="HTH myb-type" evidence="7">
    <location>
        <begin position="178"/>
        <end position="237"/>
    </location>
</feature>
<evidence type="ECO:0000259" key="7">
    <source>
        <dbReference type="PROSITE" id="PS51294"/>
    </source>
</evidence>
<keyword evidence="4" id="KW-0804">Transcription</keyword>
<dbReference type="Gramene" id="TRITD7Av1G181650.1">
    <property type="protein sequence ID" value="TRITD7Av1G181650.1"/>
    <property type="gene ID" value="TRITD7Av1G181650"/>
</dbReference>
<evidence type="ECO:0000256" key="6">
    <source>
        <dbReference type="SAM" id="MobiDB-lite"/>
    </source>
</evidence>
<feature type="region of interest" description="Disordered" evidence="6">
    <location>
        <begin position="127"/>
        <end position="185"/>
    </location>
</feature>
<evidence type="ECO:0000256" key="4">
    <source>
        <dbReference type="ARBA" id="ARBA00023163"/>
    </source>
</evidence>
<dbReference type="Gene3D" id="1.10.10.60">
    <property type="entry name" value="Homeodomain-like"/>
    <property type="match status" value="1"/>
</dbReference>
<accession>A0A9R0ZFE1</accession>
<evidence type="ECO:0000256" key="1">
    <source>
        <dbReference type="ARBA" id="ARBA00004123"/>
    </source>
</evidence>
<dbReference type="PANTHER" id="PTHR31312">
    <property type="entry name" value="TRANSCRIPTION ACTIVATOR GLK1"/>
    <property type="match status" value="1"/>
</dbReference>
<sequence>MLAVSSARCLADDAVEQCAEAAPVETVGGAVVVADLDIDFDFTVDDIDFGDFFLRLEDGDALPDLEVDPADIFTDLEAAAAGVEELQDQQVPCAELLAAVEDVGSVSSAGGVIAVENAAFAEAGLGDGKRGCSQAEVDESMGGGDRPVVPDAKSPSSTTSSSTEAESRHKSSSKNSHGKKKAKVDWTPELHRRFVQAVEQLGIDKAVPSRILEIMGINSLTRHNIASHLQVSAGMKLEV</sequence>
<dbReference type="GO" id="GO:0005634">
    <property type="term" value="C:nucleus"/>
    <property type="evidence" value="ECO:0007669"/>
    <property type="project" value="UniProtKB-SubCell"/>
</dbReference>
<proteinExistence type="predicted"/>
<dbReference type="GO" id="GO:0045893">
    <property type="term" value="P:positive regulation of DNA-templated transcription"/>
    <property type="evidence" value="ECO:0007669"/>
    <property type="project" value="InterPro"/>
</dbReference>
<dbReference type="SUPFAM" id="SSF46689">
    <property type="entry name" value="Homeodomain-like"/>
    <property type="match status" value="1"/>
</dbReference>
<reference evidence="8 9" key="1">
    <citation type="submission" date="2017-09" db="EMBL/GenBank/DDBJ databases">
        <authorList>
            <consortium name="International Durum Wheat Genome Sequencing Consortium (IDWGSC)"/>
            <person name="Milanesi L."/>
        </authorList>
    </citation>
    <scope>NUCLEOTIDE SEQUENCE [LARGE SCALE GENOMIC DNA]</scope>
    <source>
        <strain evidence="9">cv. Svevo</strain>
    </source>
</reference>
<dbReference type="EMBL" id="LT934123">
    <property type="protein sequence ID" value="VAI76963.1"/>
    <property type="molecule type" value="Genomic_DNA"/>
</dbReference>
<keyword evidence="3" id="KW-0238">DNA-binding</keyword>
<dbReference type="Proteomes" id="UP000324705">
    <property type="component" value="Chromosome 7A"/>
</dbReference>
<dbReference type="PROSITE" id="PS51294">
    <property type="entry name" value="HTH_MYB"/>
    <property type="match status" value="1"/>
</dbReference>
<dbReference type="InterPro" id="IPR044825">
    <property type="entry name" value="GLK1/2-like"/>
</dbReference>
<dbReference type="NCBIfam" id="TIGR01557">
    <property type="entry name" value="myb_SHAQKYF"/>
    <property type="match status" value="1"/>
</dbReference>
<comment type="subcellular location">
    <subcellularLocation>
        <location evidence="1">Nucleus</location>
    </subcellularLocation>
</comment>
<keyword evidence="5" id="KW-0539">Nucleus</keyword>
<dbReference type="FunFam" id="1.10.10.60:FF:000007">
    <property type="entry name" value="Two-component response regulator"/>
    <property type="match status" value="1"/>
</dbReference>
<keyword evidence="9" id="KW-1185">Reference proteome</keyword>
<dbReference type="GO" id="GO:0003700">
    <property type="term" value="F:DNA-binding transcription factor activity"/>
    <property type="evidence" value="ECO:0007669"/>
    <property type="project" value="InterPro"/>
</dbReference>
<evidence type="ECO:0000256" key="2">
    <source>
        <dbReference type="ARBA" id="ARBA00023015"/>
    </source>
</evidence>
<keyword evidence="2" id="KW-0805">Transcription regulation</keyword>
<evidence type="ECO:0000256" key="3">
    <source>
        <dbReference type="ARBA" id="ARBA00023125"/>
    </source>
</evidence>
<dbReference type="InterPro" id="IPR001005">
    <property type="entry name" value="SANT/Myb"/>
</dbReference>
<organism evidence="8 9">
    <name type="scientific">Triticum turgidum subsp. durum</name>
    <name type="common">Durum wheat</name>
    <name type="synonym">Triticum durum</name>
    <dbReference type="NCBI Taxonomy" id="4567"/>
    <lineage>
        <taxon>Eukaryota</taxon>
        <taxon>Viridiplantae</taxon>
        <taxon>Streptophyta</taxon>
        <taxon>Embryophyta</taxon>
        <taxon>Tracheophyta</taxon>
        <taxon>Spermatophyta</taxon>
        <taxon>Magnoliopsida</taxon>
        <taxon>Liliopsida</taxon>
        <taxon>Poales</taxon>
        <taxon>Poaceae</taxon>
        <taxon>BOP clade</taxon>
        <taxon>Pooideae</taxon>
        <taxon>Triticodae</taxon>
        <taxon>Triticeae</taxon>
        <taxon>Triticinae</taxon>
        <taxon>Triticum</taxon>
    </lineage>
</organism>
<dbReference type="AlphaFoldDB" id="A0A9R0ZFE1"/>
<evidence type="ECO:0000313" key="9">
    <source>
        <dbReference type="Proteomes" id="UP000324705"/>
    </source>
</evidence>
<protein>
    <recommendedName>
        <fullName evidence="7">HTH myb-type domain-containing protein</fullName>
    </recommendedName>
</protein>
<feature type="compositionally biased region" description="Basic residues" evidence="6">
    <location>
        <begin position="170"/>
        <end position="182"/>
    </location>
</feature>
<dbReference type="GO" id="GO:0000976">
    <property type="term" value="F:transcription cis-regulatory region binding"/>
    <property type="evidence" value="ECO:0007669"/>
    <property type="project" value="TreeGrafter"/>
</dbReference>
<dbReference type="InterPro" id="IPR017930">
    <property type="entry name" value="Myb_dom"/>
</dbReference>
<evidence type="ECO:0000256" key="5">
    <source>
        <dbReference type="ARBA" id="ARBA00023242"/>
    </source>
</evidence>
<dbReference type="InterPro" id="IPR009057">
    <property type="entry name" value="Homeodomain-like_sf"/>
</dbReference>
<dbReference type="InterPro" id="IPR006447">
    <property type="entry name" value="Myb_dom_plants"/>
</dbReference>
<feature type="compositionally biased region" description="Low complexity" evidence="6">
    <location>
        <begin position="154"/>
        <end position="163"/>
    </location>
</feature>